<comment type="caution">
    <text evidence="2">The sequence shown here is derived from an EMBL/GenBank/DDBJ whole genome shotgun (WGS) entry which is preliminary data.</text>
</comment>
<protein>
    <submittedName>
        <fullName evidence="2">Uncharacterized protein</fullName>
    </submittedName>
</protein>
<feature type="transmembrane region" description="Helical" evidence="1">
    <location>
        <begin position="6"/>
        <end position="29"/>
    </location>
</feature>
<reference evidence="2 3" key="1">
    <citation type="journal article" date="2019" name="Emerg. Microbes Infect.">
        <title>Comprehensive subspecies identification of 175 nontuberculous mycobacteria species based on 7547 genomic profiles.</title>
        <authorList>
            <person name="Matsumoto Y."/>
            <person name="Kinjo T."/>
            <person name="Motooka D."/>
            <person name="Nabeya D."/>
            <person name="Jung N."/>
            <person name="Uechi K."/>
            <person name="Horii T."/>
            <person name="Iida T."/>
            <person name="Fujita J."/>
            <person name="Nakamura S."/>
        </authorList>
    </citation>
    <scope>NUCLEOTIDE SEQUENCE [LARGE SCALE GENOMIC DNA]</scope>
    <source>
        <strain evidence="2 3">JCM 13573</strain>
    </source>
</reference>
<keyword evidence="3" id="KW-1185">Reference proteome</keyword>
<proteinExistence type="predicted"/>
<keyword evidence="1" id="KW-1133">Transmembrane helix</keyword>
<keyword evidence="1" id="KW-0812">Transmembrane</keyword>
<dbReference type="EMBL" id="BLKU01000005">
    <property type="protein sequence ID" value="GFG68043.1"/>
    <property type="molecule type" value="Genomic_DNA"/>
</dbReference>
<sequence>MIALLIAVAIIVKFLGGYWGAAALVVPSFRGRRLGRWYRRHPALSTRYCDGLAVPTMNGAARERNGMSSRTRTIRRWDRSRAVSRGKA</sequence>
<gene>
    <name evidence="2" type="ORF">MKUB_55330</name>
</gene>
<keyword evidence="1" id="KW-0472">Membrane</keyword>
<evidence type="ECO:0000256" key="1">
    <source>
        <dbReference type="SAM" id="Phobius"/>
    </source>
</evidence>
<organism evidence="2 3">
    <name type="scientific">Mycobacterium kubicae</name>
    <dbReference type="NCBI Taxonomy" id="120959"/>
    <lineage>
        <taxon>Bacteria</taxon>
        <taxon>Bacillati</taxon>
        <taxon>Actinomycetota</taxon>
        <taxon>Actinomycetes</taxon>
        <taxon>Mycobacteriales</taxon>
        <taxon>Mycobacteriaceae</taxon>
        <taxon>Mycobacterium</taxon>
        <taxon>Mycobacterium simiae complex</taxon>
    </lineage>
</organism>
<evidence type="ECO:0000313" key="3">
    <source>
        <dbReference type="Proteomes" id="UP000465306"/>
    </source>
</evidence>
<accession>A0ABQ1BWT7</accession>
<name>A0ABQ1BWT7_9MYCO</name>
<evidence type="ECO:0000313" key="2">
    <source>
        <dbReference type="EMBL" id="GFG68043.1"/>
    </source>
</evidence>
<dbReference type="Proteomes" id="UP000465306">
    <property type="component" value="Unassembled WGS sequence"/>
</dbReference>